<evidence type="ECO:0000256" key="1">
    <source>
        <dbReference type="ARBA" id="ARBA00004442"/>
    </source>
</evidence>
<dbReference type="InterPro" id="IPR036942">
    <property type="entry name" value="Beta-barrel_TonB_sf"/>
</dbReference>
<feature type="signal peptide" evidence="5">
    <location>
        <begin position="1"/>
        <end position="23"/>
    </location>
</feature>
<keyword evidence="5" id="KW-0732">Signal</keyword>
<keyword evidence="4" id="KW-0798">TonB box</keyword>
<feature type="domain" description="TonB-dependent receptor-like beta-barrel" evidence="6">
    <location>
        <begin position="289"/>
        <end position="773"/>
    </location>
</feature>
<dbReference type="AlphaFoldDB" id="F7VH82"/>
<dbReference type="Pfam" id="PF07715">
    <property type="entry name" value="Plug"/>
    <property type="match status" value="1"/>
</dbReference>
<dbReference type="Gene3D" id="2.40.170.20">
    <property type="entry name" value="TonB-dependent receptor, beta-barrel domain"/>
    <property type="match status" value="1"/>
</dbReference>
<dbReference type="SUPFAM" id="SSF56935">
    <property type="entry name" value="Porins"/>
    <property type="match status" value="1"/>
</dbReference>
<comment type="similarity">
    <text evidence="4">Belongs to the TonB-dependent receptor family.</text>
</comment>
<accession>F7VH82</accession>
<evidence type="ECO:0000313" key="8">
    <source>
        <dbReference type="EMBL" id="GAA09727.1"/>
    </source>
</evidence>
<reference evidence="8 9" key="1">
    <citation type="journal article" date="2011" name="Biochem. Biophys. Res. Commun.">
        <title>Increased number of Arginine-based salt bridges contributes to the thermotolerance of thermotolerant acetic acid bacteria, Acetobacter tropicalis SKU1100.</title>
        <authorList>
            <person name="Matsutani M."/>
            <person name="Hirakawa H."/>
            <person name="Nishikura M."/>
            <person name="Soemphol W."/>
            <person name="Ali I.A.I."/>
            <person name="Yakushi T."/>
            <person name="Matsushita K."/>
        </authorList>
    </citation>
    <scope>NUCLEOTIDE SEQUENCE [LARGE SCALE GENOMIC DNA]</scope>
    <source>
        <strain evidence="8 9">NBRC 101654</strain>
    </source>
</reference>
<evidence type="ECO:0000313" key="9">
    <source>
        <dbReference type="Proteomes" id="UP000004319"/>
    </source>
</evidence>
<sequence length="816" mass="88715">MFKQKDAAIAIAVMGSFLPPASAALAASSDEEQVLVTGQQSLNSARSYTTAQHKTANVQTFSGADLRRTGQTNVMAALEQLAPSVSSPAFSGRGANGFVRTMQLRGLSADQTLILVNGMRRHRSANFNINTGPNYTTEPADIGLIPMSAIDHVELITEGGSALYGQDAIAGAVNIVLKHTPGHGSFTLQDSGYYKGDGVGVDGAADYAFKIGRHGGFLDLFAQITHTQPANRSGPYTGKLFFPLANGQPDPRDAQLGRDINRAAGTGRTMFESVGMNSIIPITKHAEFYNTSTYGHRDLTTPQFVRTASNDSTIRAFHPNGFQPQMSLQENDFEVDTGFRGTAFGSLNWNVFTTYGRDDERTGTLNSDNPTFGLQSQTDFYTGSNIASELDSGFKVSHNFDVPFLTKPVNFEAGGDYRHETFQLTAGDYQSWANGGQNVLDGPNAGNKVAAGAAAHAGISPENASNSSRDIYEGHANLDFYVTPKWEWSLGGRVASYTDMHATVETGSISTRYNFNKRWAVRASVSSGYRPPTLGEKNYFVTLNSPTYASDQLPPNSAAAKALGASDLKGEYSRSYSIGLDATPIDNLKIVANLYHIDINSRITNTTKFGGAAVESILSNMGINGVQYVQYLTNPVNTSTNGGDFSAEYTVKMGRWGTLRPSISFSFNDTEISHRRKVPSVLASNNLNYFDKMAETTLTRSAPRNRETLGLLWNFKKLSISVQEERYGSVTFVDAPSLASEYWTPVKPAFITNLEVGYDVLSRWHLAAGANNLFNHYPNKTPVQQQAVWSGAIIYPYNSPYGFFGGYYYVKSSLTF</sequence>
<name>F7VH82_9PROT</name>
<dbReference type="InterPro" id="IPR000531">
    <property type="entry name" value="Beta-barrel_TonB"/>
</dbReference>
<evidence type="ECO:0000259" key="6">
    <source>
        <dbReference type="Pfam" id="PF00593"/>
    </source>
</evidence>
<keyword evidence="3" id="KW-0998">Cell outer membrane</keyword>
<comment type="caution">
    <text evidence="8">The sequence shown here is derived from an EMBL/GenBank/DDBJ whole genome shotgun (WGS) entry which is preliminary data.</text>
</comment>
<dbReference type="PANTHER" id="PTHR47234">
    <property type="match status" value="1"/>
</dbReference>
<proteinExistence type="inferred from homology"/>
<dbReference type="InterPro" id="IPR012910">
    <property type="entry name" value="Plug_dom"/>
</dbReference>
<gene>
    <name evidence="8" type="ORF">ATPR_2731</name>
</gene>
<dbReference type="InterPro" id="IPR037066">
    <property type="entry name" value="Plug_dom_sf"/>
</dbReference>
<dbReference type="Pfam" id="PF00593">
    <property type="entry name" value="TonB_dep_Rec_b-barrel"/>
    <property type="match status" value="1"/>
</dbReference>
<feature type="domain" description="TonB-dependent receptor plug" evidence="7">
    <location>
        <begin position="53"/>
        <end position="172"/>
    </location>
</feature>
<dbReference type="Proteomes" id="UP000004319">
    <property type="component" value="Unassembled WGS sequence"/>
</dbReference>
<protein>
    <submittedName>
        <fullName evidence="8">Outer membrane siderophore receptor</fullName>
    </submittedName>
</protein>
<keyword evidence="8" id="KW-0675">Receptor</keyword>
<keyword evidence="2 4" id="KW-0472">Membrane</keyword>
<evidence type="ECO:0000256" key="3">
    <source>
        <dbReference type="ARBA" id="ARBA00023237"/>
    </source>
</evidence>
<organism evidence="8 9">
    <name type="scientific">Acetobacter tropicalis NBRC 101654</name>
    <dbReference type="NCBI Taxonomy" id="749388"/>
    <lineage>
        <taxon>Bacteria</taxon>
        <taxon>Pseudomonadati</taxon>
        <taxon>Pseudomonadota</taxon>
        <taxon>Alphaproteobacteria</taxon>
        <taxon>Acetobacterales</taxon>
        <taxon>Acetobacteraceae</taxon>
        <taxon>Acetobacter</taxon>
    </lineage>
</organism>
<dbReference type="EMBL" id="BABS01000116">
    <property type="protein sequence ID" value="GAA09727.1"/>
    <property type="molecule type" value="Genomic_DNA"/>
</dbReference>
<evidence type="ECO:0000256" key="5">
    <source>
        <dbReference type="SAM" id="SignalP"/>
    </source>
</evidence>
<evidence type="ECO:0000259" key="7">
    <source>
        <dbReference type="Pfam" id="PF07715"/>
    </source>
</evidence>
<comment type="subcellular location">
    <subcellularLocation>
        <location evidence="1 4">Cell outer membrane</location>
    </subcellularLocation>
</comment>
<evidence type="ECO:0000256" key="4">
    <source>
        <dbReference type="RuleBase" id="RU003357"/>
    </source>
</evidence>
<feature type="chain" id="PRO_5003364113" evidence="5">
    <location>
        <begin position="24"/>
        <end position="816"/>
    </location>
</feature>
<dbReference type="PANTHER" id="PTHR47234:SF3">
    <property type="entry name" value="SECRETIN_TONB SHORT N-TERMINAL DOMAIN-CONTAINING PROTEIN"/>
    <property type="match status" value="1"/>
</dbReference>
<dbReference type="RefSeq" id="WP_006559751.1">
    <property type="nucleotide sequence ID" value="NZ_BABS01000116.1"/>
</dbReference>
<dbReference type="GO" id="GO:0009279">
    <property type="term" value="C:cell outer membrane"/>
    <property type="evidence" value="ECO:0007669"/>
    <property type="project" value="UniProtKB-SubCell"/>
</dbReference>
<evidence type="ECO:0000256" key="2">
    <source>
        <dbReference type="ARBA" id="ARBA00023136"/>
    </source>
</evidence>
<dbReference type="Gene3D" id="2.170.130.10">
    <property type="entry name" value="TonB-dependent receptor, plug domain"/>
    <property type="match status" value="1"/>
</dbReference>